<evidence type="ECO:0000256" key="10">
    <source>
        <dbReference type="PROSITE-ProRule" id="PRU00282"/>
    </source>
</evidence>
<dbReference type="Proteomes" id="UP000503462">
    <property type="component" value="Chromosome 3"/>
</dbReference>
<organism evidence="12 13">
    <name type="scientific">Peltaster fructicola</name>
    <dbReference type="NCBI Taxonomy" id="286661"/>
    <lineage>
        <taxon>Eukaryota</taxon>
        <taxon>Fungi</taxon>
        <taxon>Dikarya</taxon>
        <taxon>Ascomycota</taxon>
        <taxon>Pezizomycotina</taxon>
        <taxon>Dothideomycetes</taxon>
        <taxon>Dothideomycetes incertae sedis</taxon>
        <taxon>Peltaster</taxon>
    </lineage>
</organism>
<keyword evidence="13" id="KW-1185">Reference proteome</keyword>
<dbReference type="GO" id="GO:0071913">
    <property type="term" value="F:citrate secondary active transmembrane transporter activity"/>
    <property type="evidence" value="ECO:0007669"/>
    <property type="project" value="TreeGrafter"/>
</dbReference>
<evidence type="ECO:0000313" key="12">
    <source>
        <dbReference type="EMBL" id="QIW99475.1"/>
    </source>
</evidence>
<accession>A0A6H0XXR4</accession>
<evidence type="ECO:0000256" key="9">
    <source>
        <dbReference type="ARBA" id="ARBA00023136"/>
    </source>
</evidence>
<evidence type="ECO:0000256" key="4">
    <source>
        <dbReference type="ARBA" id="ARBA00022692"/>
    </source>
</evidence>
<dbReference type="SUPFAM" id="SSF103506">
    <property type="entry name" value="Mitochondrial carrier"/>
    <property type="match status" value="1"/>
</dbReference>
<dbReference type="Gene3D" id="1.50.40.10">
    <property type="entry name" value="Mitochondrial carrier domain"/>
    <property type="match status" value="2"/>
</dbReference>
<dbReference type="InterPro" id="IPR023395">
    <property type="entry name" value="MCP_dom_sf"/>
</dbReference>
<dbReference type="PRINTS" id="PR00926">
    <property type="entry name" value="MITOCARRIER"/>
</dbReference>
<keyword evidence="3 11" id="KW-0813">Transport</keyword>
<dbReference type="PROSITE" id="PS50920">
    <property type="entry name" value="SOLCAR"/>
    <property type="match status" value="3"/>
</dbReference>
<feature type="repeat" description="Solcar" evidence="10">
    <location>
        <begin position="7"/>
        <end position="95"/>
    </location>
</feature>
<proteinExistence type="inferred from homology"/>
<gene>
    <name evidence="12" type="ORF">AMS68_004993</name>
</gene>
<dbReference type="InterPro" id="IPR018108">
    <property type="entry name" value="MCP_transmembrane"/>
</dbReference>
<evidence type="ECO:0000256" key="8">
    <source>
        <dbReference type="ARBA" id="ARBA00023128"/>
    </source>
</evidence>
<name>A0A6H0XXR4_9PEZI</name>
<evidence type="ECO:0000256" key="6">
    <source>
        <dbReference type="ARBA" id="ARBA00022792"/>
    </source>
</evidence>
<sequence>MSHDPSTPPLVSLLAGGIAGAIEGATTYPFEFAKTRVQLREQKGVPTPKNPFRVVAQVYRNEGLKALYKGCGALVVGSIAKDGVRFLSFDTIKESFKDAETGTMTPLRSLAAGMMSGVAASILAVTPTERIKTALIDDARNDRRFRNAPHAVATIWREHGILGLYRGFAGTTLKQAGATAFRMGTYNILKDYEKKHDIPQTTLTNFANGSVAGIVTTLTTQPFDTIKTRCQSSAGASTLEAVRSITGDYGIRGFWRGTTMRLGRTVFSGGILFTSYEWAVALLNPVLAPAVAGDR</sequence>
<protein>
    <recommendedName>
        <fullName evidence="14">Mitochondrial thiamine pyrophosphate carrier 1</fullName>
    </recommendedName>
</protein>
<evidence type="ECO:0000256" key="11">
    <source>
        <dbReference type="RuleBase" id="RU000488"/>
    </source>
</evidence>
<comment type="similarity">
    <text evidence="2 11">Belongs to the mitochondrial carrier (TC 2.A.29) family.</text>
</comment>
<keyword evidence="4 10" id="KW-0812">Transmembrane</keyword>
<feature type="repeat" description="Solcar" evidence="10">
    <location>
        <begin position="200"/>
        <end position="282"/>
    </location>
</feature>
<evidence type="ECO:0000256" key="5">
    <source>
        <dbReference type="ARBA" id="ARBA00022737"/>
    </source>
</evidence>
<keyword evidence="9 10" id="KW-0472">Membrane</keyword>
<dbReference type="OrthoDB" id="44467at2759"/>
<keyword evidence="6" id="KW-0999">Mitochondrion inner membrane</keyword>
<evidence type="ECO:0000313" key="13">
    <source>
        <dbReference type="Proteomes" id="UP000503462"/>
    </source>
</evidence>
<evidence type="ECO:0000256" key="3">
    <source>
        <dbReference type="ARBA" id="ARBA00022448"/>
    </source>
</evidence>
<reference evidence="12 13" key="1">
    <citation type="journal article" date="2016" name="Sci. Rep.">
        <title>Peltaster fructicola genome reveals evolution from an invasive phytopathogen to an ectophytic parasite.</title>
        <authorList>
            <person name="Xu C."/>
            <person name="Chen H."/>
            <person name="Gleason M.L."/>
            <person name="Xu J.R."/>
            <person name="Liu H."/>
            <person name="Zhang R."/>
            <person name="Sun G."/>
        </authorList>
    </citation>
    <scope>NUCLEOTIDE SEQUENCE [LARGE SCALE GENOMIC DNA]</scope>
    <source>
        <strain evidence="12 13">LNHT1506</strain>
    </source>
</reference>
<keyword evidence="5" id="KW-0677">Repeat</keyword>
<keyword evidence="8" id="KW-0496">Mitochondrion</keyword>
<dbReference type="PANTHER" id="PTHR45788:SF3">
    <property type="entry name" value="TRICARBOXYLATE TRANSPORT PROTEIN"/>
    <property type="match status" value="1"/>
</dbReference>
<dbReference type="EMBL" id="CP051141">
    <property type="protein sequence ID" value="QIW99475.1"/>
    <property type="molecule type" value="Genomic_DNA"/>
</dbReference>
<comment type="subcellular location">
    <subcellularLocation>
        <location evidence="1">Mitochondrion inner membrane</location>
        <topology evidence="1">Multi-pass membrane protein</topology>
    </subcellularLocation>
</comment>
<dbReference type="AlphaFoldDB" id="A0A6H0XXR4"/>
<dbReference type="Pfam" id="PF00153">
    <property type="entry name" value="Mito_carr"/>
    <property type="match status" value="3"/>
</dbReference>
<dbReference type="PANTHER" id="PTHR45788">
    <property type="entry name" value="SUCCINATE/FUMARATE MITOCHONDRIAL TRANSPORTER-RELATED"/>
    <property type="match status" value="1"/>
</dbReference>
<dbReference type="GO" id="GO:0006843">
    <property type="term" value="P:mitochondrial citrate transmembrane transport"/>
    <property type="evidence" value="ECO:0007669"/>
    <property type="project" value="TreeGrafter"/>
</dbReference>
<dbReference type="InterPro" id="IPR049563">
    <property type="entry name" value="TXTP-like"/>
</dbReference>
<feature type="repeat" description="Solcar" evidence="10">
    <location>
        <begin position="104"/>
        <end position="192"/>
    </location>
</feature>
<dbReference type="InterPro" id="IPR002067">
    <property type="entry name" value="MCP"/>
</dbReference>
<dbReference type="GO" id="GO:0005743">
    <property type="term" value="C:mitochondrial inner membrane"/>
    <property type="evidence" value="ECO:0007669"/>
    <property type="project" value="UniProtKB-SubCell"/>
</dbReference>
<evidence type="ECO:0008006" key="14">
    <source>
        <dbReference type="Google" id="ProtNLM"/>
    </source>
</evidence>
<evidence type="ECO:0000256" key="7">
    <source>
        <dbReference type="ARBA" id="ARBA00022989"/>
    </source>
</evidence>
<evidence type="ECO:0000256" key="1">
    <source>
        <dbReference type="ARBA" id="ARBA00004448"/>
    </source>
</evidence>
<evidence type="ECO:0000256" key="2">
    <source>
        <dbReference type="ARBA" id="ARBA00006375"/>
    </source>
</evidence>
<keyword evidence="7" id="KW-1133">Transmembrane helix</keyword>